<dbReference type="GO" id="GO:0016301">
    <property type="term" value="F:kinase activity"/>
    <property type="evidence" value="ECO:0007669"/>
    <property type="project" value="UniProtKB-KW"/>
</dbReference>
<dbReference type="PANTHER" id="PTHR43085:SF46">
    <property type="entry name" value="ADENOSINE KINASE"/>
    <property type="match status" value="1"/>
</dbReference>
<dbReference type="InterPro" id="IPR050306">
    <property type="entry name" value="PfkB_Carbo_kinase"/>
</dbReference>
<dbReference type="AlphaFoldDB" id="A0A6J7PUS9"/>
<sequence length="228" mass="24575">MVTTDSEMNQIASFYPGATSEAREIELAPIHEAIGGIDLLIVSPDDPEAMLRHTEVAHQLGISIIADPSQQLAWLDGEKIRALIDGATYLFMNEYELGIAIQKTGWSDSEILDRVKYRVVTMGSDGARIESKSAATISITVPQEKGKVDPTGVGDAFRSGFIAGLSWGLSHQLCAQVGAMLATYVIETKGTQEYRFSATEFLDRFAAAYGGDAAKEVGAHLAKSGFDR</sequence>
<keyword evidence="3" id="KW-0418">Kinase</keyword>
<proteinExistence type="inferred from homology"/>
<feature type="domain" description="Carbohydrate kinase PfkB" evidence="4">
    <location>
        <begin position="2"/>
        <end position="193"/>
    </location>
</feature>
<evidence type="ECO:0000313" key="5">
    <source>
        <dbReference type="EMBL" id="CAB5009028.1"/>
    </source>
</evidence>
<gene>
    <name evidence="5" type="ORF">UFOPK4049_00926</name>
</gene>
<reference evidence="5" key="1">
    <citation type="submission" date="2020-05" db="EMBL/GenBank/DDBJ databases">
        <authorList>
            <person name="Chiriac C."/>
            <person name="Salcher M."/>
            <person name="Ghai R."/>
            <person name="Kavagutti S V."/>
        </authorList>
    </citation>
    <scope>NUCLEOTIDE SEQUENCE</scope>
</reference>
<evidence type="ECO:0000256" key="3">
    <source>
        <dbReference type="ARBA" id="ARBA00022777"/>
    </source>
</evidence>
<comment type="similarity">
    <text evidence="1">Belongs to the carbohydrate kinase PfkB family.</text>
</comment>
<organism evidence="5">
    <name type="scientific">freshwater metagenome</name>
    <dbReference type="NCBI Taxonomy" id="449393"/>
    <lineage>
        <taxon>unclassified sequences</taxon>
        <taxon>metagenomes</taxon>
        <taxon>ecological metagenomes</taxon>
    </lineage>
</organism>
<keyword evidence="2" id="KW-0808">Transferase</keyword>
<dbReference type="InterPro" id="IPR011611">
    <property type="entry name" value="PfkB_dom"/>
</dbReference>
<evidence type="ECO:0000259" key="4">
    <source>
        <dbReference type="Pfam" id="PF00294"/>
    </source>
</evidence>
<dbReference type="Gene3D" id="3.40.1190.20">
    <property type="match status" value="1"/>
</dbReference>
<name>A0A6J7PUS9_9ZZZZ</name>
<evidence type="ECO:0000256" key="2">
    <source>
        <dbReference type="ARBA" id="ARBA00022679"/>
    </source>
</evidence>
<accession>A0A6J7PUS9</accession>
<dbReference type="EMBL" id="CAFBPB010000123">
    <property type="protein sequence ID" value="CAB5009028.1"/>
    <property type="molecule type" value="Genomic_DNA"/>
</dbReference>
<evidence type="ECO:0000256" key="1">
    <source>
        <dbReference type="ARBA" id="ARBA00010688"/>
    </source>
</evidence>
<protein>
    <submittedName>
        <fullName evidence="5">Unannotated protein</fullName>
    </submittedName>
</protein>
<dbReference type="SUPFAM" id="SSF53613">
    <property type="entry name" value="Ribokinase-like"/>
    <property type="match status" value="1"/>
</dbReference>
<dbReference type="InterPro" id="IPR029056">
    <property type="entry name" value="Ribokinase-like"/>
</dbReference>
<dbReference type="Pfam" id="PF00294">
    <property type="entry name" value="PfkB"/>
    <property type="match status" value="1"/>
</dbReference>
<dbReference type="PANTHER" id="PTHR43085">
    <property type="entry name" value="HEXOKINASE FAMILY MEMBER"/>
    <property type="match status" value="1"/>
</dbReference>